<organism evidence="2">
    <name type="scientific">Zea mays</name>
    <name type="common">Maize</name>
    <dbReference type="NCBI Taxonomy" id="4577"/>
    <lineage>
        <taxon>Eukaryota</taxon>
        <taxon>Viridiplantae</taxon>
        <taxon>Streptophyta</taxon>
        <taxon>Embryophyta</taxon>
        <taxon>Tracheophyta</taxon>
        <taxon>Spermatophyta</taxon>
        <taxon>Magnoliopsida</taxon>
        <taxon>Liliopsida</taxon>
        <taxon>Poales</taxon>
        <taxon>Poaceae</taxon>
        <taxon>PACMAD clade</taxon>
        <taxon>Panicoideae</taxon>
        <taxon>Andropogonodae</taxon>
        <taxon>Andropogoneae</taxon>
        <taxon>Tripsacinae</taxon>
        <taxon>Zea</taxon>
    </lineage>
</organism>
<dbReference type="PANTHER" id="PTHR13743:SF129">
    <property type="entry name" value="BEACH DOMAIN-CONTAINING PROTEIN"/>
    <property type="match status" value="1"/>
</dbReference>
<keyword evidence="1" id="KW-0067">ATP-binding</keyword>
<proteinExistence type="predicted"/>
<dbReference type="InterPro" id="IPR036372">
    <property type="entry name" value="BEACH_dom_sf"/>
</dbReference>
<dbReference type="Pfam" id="PF02138">
    <property type="entry name" value="Beach"/>
    <property type="match status" value="1"/>
</dbReference>
<accession>A0A1D6K7M2</accession>
<dbReference type="eggNOG" id="KOG2726">
    <property type="taxonomic scope" value="Eukaryota"/>
</dbReference>
<dbReference type="PANTHER" id="PTHR13743">
    <property type="entry name" value="BEIGE/BEACH-RELATED"/>
    <property type="match status" value="1"/>
</dbReference>
<dbReference type="InterPro" id="IPR011009">
    <property type="entry name" value="Kinase-like_dom_sf"/>
</dbReference>
<dbReference type="AlphaFoldDB" id="A0A1D6K7M2"/>
<dbReference type="PROSITE" id="PS00107">
    <property type="entry name" value="PROTEIN_KINASE_ATP"/>
    <property type="match status" value="1"/>
</dbReference>
<dbReference type="eggNOG" id="KOG0206">
    <property type="taxonomic scope" value="Eukaryota"/>
</dbReference>
<evidence type="ECO:0000313" key="2">
    <source>
        <dbReference type="EMBL" id="ONL99548.1"/>
    </source>
</evidence>
<dbReference type="PROSITE" id="PS50197">
    <property type="entry name" value="BEACH"/>
    <property type="match status" value="1"/>
</dbReference>
<evidence type="ECO:0000256" key="1">
    <source>
        <dbReference type="PROSITE-ProRule" id="PRU10141"/>
    </source>
</evidence>
<dbReference type="GO" id="GO:0005524">
    <property type="term" value="F:ATP binding"/>
    <property type="evidence" value="ECO:0007669"/>
    <property type="project" value="UniProtKB-UniRule"/>
</dbReference>
<feature type="binding site" evidence="1">
    <location>
        <position position="264"/>
    </location>
    <ligand>
        <name>ATP</name>
        <dbReference type="ChEBI" id="CHEBI:30616"/>
    </ligand>
</feature>
<name>A0A1D6K7M2_MAIZE</name>
<dbReference type="SUPFAM" id="SSF81837">
    <property type="entry name" value="BEACH domain"/>
    <property type="match status" value="1"/>
</dbReference>
<keyword evidence="1" id="KW-0547">Nucleotide-binding</keyword>
<reference evidence="2" key="1">
    <citation type="submission" date="2015-12" db="EMBL/GenBank/DDBJ databases">
        <title>Update maize B73 reference genome by single molecule sequencing technologies.</title>
        <authorList>
            <consortium name="Maize Genome Sequencing Project"/>
            <person name="Ware D."/>
        </authorList>
    </citation>
    <scope>NUCLEOTIDE SEQUENCE [LARGE SCALE GENOMIC DNA]</scope>
    <source>
        <tissue evidence="2">Seedling</tissue>
    </source>
</reference>
<dbReference type="InterPro" id="IPR017441">
    <property type="entry name" value="Protein_kinase_ATP_BS"/>
</dbReference>
<dbReference type="SUPFAM" id="SSF56112">
    <property type="entry name" value="Protein kinase-like (PK-like)"/>
    <property type="match status" value="1"/>
</dbReference>
<dbReference type="eggNOG" id="KOG1787">
    <property type="taxonomic scope" value="Eukaryota"/>
</dbReference>
<dbReference type="InParanoid" id="A0A1D6K7M2"/>
<dbReference type="ExpressionAtlas" id="A0A1D6K7M2">
    <property type="expression patterns" value="baseline and differential"/>
</dbReference>
<dbReference type="InterPro" id="IPR050865">
    <property type="entry name" value="BEACH_Domain"/>
</dbReference>
<protein>
    <submittedName>
        <fullName evidence="2">BEACH domain-containing protein C2</fullName>
    </submittedName>
</protein>
<gene>
    <name evidence="2" type="ORF">ZEAMMB73_Zm00001d029760</name>
</gene>
<dbReference type="InterPro" id="IPR000409">
    <property type="entry name" value="BEACH_dom"/>
</dbReference>
<sequence length="277" mass="30667">MGGKFDHADRLFQSIESAYINSLSNTSDVKELIPEFFYMPEFLENSNSYHLGVKQDGEPIGDVALPPWAKDDNSSDEFDKDSIESDDRSLEELSWETLELLVVPHIFSLLLLTRCTFLKFKNTLPVSKRRQTFRNMVFYLTVEDPCGGTYQSWQQHVPPPPLEHVAKMHPSPLLAYANHPPQLLPPAVAAMINSNGGSGSNYSGGEILPPPSPGAALSFSKSTFTYEELMRATDGFSDVVLLGQGGFGYVHRGVLPNGKEIVVKQLKLGSGQGEREF</sequence>
<dbReference type="EMBL" id="CM007647">
    <property type="protein sequence ID" value="ONL99548.1"/>
    <property type="molecule type" value="Genomic_DNA"/>
</dbReference>
<dbReference type="Gene3D" id="1.10.1540.10">
    <property type="entry name" value="BEACH domain"/>
    <property type="match status" value="1"/>
</dbReference>
<dbReference type="SMART" id="SM01026">
    <property type="entry name" value="Beach"/>
    <property type="match status" value="1"/>
</dbReference>
<dbReference type="Gene3D" id="3.30.200.20">
    <property type="entry name" value="Phosphorylase Kinase, domain 1"/>
    <property type="match status" value="1"/>
</dbReference>
<dbReference type="SMR" id="A0A1D6K7M2"/>